<dbReference type="EMBL" id="BARS01002650">
    <property type="protein sequence ID" value="GAF70717.1"/>
    <property type="molecule type" value="Genomic_DNA"/>
</dbReference>
<proteinExistence type="predicted"/>
<protein>
    <submittedName>
        <fullName evidence="1">Uncharacterized protein</fullName>
    </submittedName>
</protein>
<name>X0S459_9ZZZZ</name>
<evidence type="ECO:0000313" key="1">
    <source>
        <dbReference type="EMBL" id="GAF70717.1"/>
    </source>
</evidence>
<sequence>MITTAPTFSQIYNLLWAEINQIYMNSRIELEGECLVTKIKTDEPDHYAIGFSTDKPARAEGWHAPSILFIFDEAKGLPQWIWDSVR</sequence>
<organism evidence="1">
    <name type="scientific">marine sediment metagenome</name>
    <dbReference type="NCBI Taxonomy" id="412755"/>
    <lineage>
        <taxon>unclassified sequences</taxon>
        <taxon>metagenomes</taxon>
        <taxon>ecological metagenomes</taxon>
    </lineage>
</organism>
<feature type="non-terminal residue" evidence="1">
    <location>
        <position position="86"/>
    </location>
</feature>
<comment type="caution">
    <text evidence="1">The sequence shown here is derived from an EMBL/GenBank/DDBJ whole genome shotgun (WGS) entry which is preliminary data.</text>
</comment>
<dbReference type="AlphaFoldDB" id="X0S459"/>
<reference evidence="1" key="1">
    <citation type="journal article" date="2014" name="Front. Microbiol.">
        <title>High frequency of phylogenetically diverse reductive dehalogenase-homologous genes in deep subseafloor sedimentary metagenomes.</title>
        <authorList>
            <person name="Kawai M."/>
            <person name="Futagami T."/>
            <person name="Toyoda A."/>
            <person name="Takaki Y."/>
            <person name="Nishi S."/>
            <person name="Hori S."/>
            <person name="Arai W."/>
            <person name="Tsubouchi T."/>
            <person name="Morono Y."/>
            <person name="Uchiyama I."/>
            <person name="Ito T."/>
            <person name="Fujiyama A."/>
            <person name="Inagaki F."/>
            <person name="Takami H."/>
        </authorList>
    </citation>
    <scope>NUCLEOTIDE SEQUENCE</scope>
    <source>
        <strain evidence="1">Expedition CK06-06</strain>
    </source>
</reference>
<gene>
    <name evidence="1" type="ORF">S01H1_05087</name>
</gene>
<accession>X0S459</accession>